<dbReference type="OrthoDB" id="1434596at2759"/>
<proteinExistence type="predicted"/>
<gene>
    <name evidence="2" type="ORF">G2W53_026040</name>
</gene>
<keyword evidence="3" id="KW-1185">Reference proteome</keyword>
<name>A0A834TGU4_9FABA</name>
<accession>A0A834TGU4</accession>
<comment type="caution">
    <text evidence="2">The sequence shown here is derived from an EMBL/GenBank/DDBJ whole genome shotgun (WGS) entry which is preliminary data.</text>
</comment>
<dbReference type="Proteomes" id="UP000634136">
    <property type="component" value="Unassembled WGS sequence"/>
</dbReference>
<evidence type="ECO:0000313" key="2">
    <source>
        <dbReference type="EMBL" id="KAF7820585.1"/>
    </source>
</evidence>
<evidence type="ECO:0000313" key="3">
    <source>
        <dbReference type="Proteomes" id="UP000634136"/>
    </source>
</evidence>
<dbReference type="EMBL" id="JAAIUW010000008">
    <property type="protein sequence ID" value="KAF7820585.1"/>
    <property type="molecule type" value="Genomic_DNA"/>
</dbReference>
<dbReference type="AlphaFoldDB" id="A0A834TGU4"/>
<reference evidence="2" key="1">
    <citation type="submission" date="2020-09" db="EMBL/GenBank/DDBJ databases">
        <title>Genome-Enabled Discovery of Anthraquinone Biosynthesis in Senna tora.</title>
        <authorList>
            <person name="Kang S.-H."/>
            <person name="Pandey R.P."/>
            <person name="Lee C.-M."/>
            <person name="Sim J.-S."/>
            <person name="Jeong J.-T."/>
            <person name="Choi B.-S."/>
            <person name="Jung M."/>
            <person name="Ginzburg D."/>
            <person name="Zhao K."/>
            <person name="Won S.Y."/>
            <person name="Oh T.-J."/>
            <person name="Yu Y."/>
            <person name="Kim N.-H."/>
            <person name="Lee O.R."/>
            <person name="Lee T.-H."/>
            <person name="Bashyal P."/>
            <person name="Kim T.-S."/>
            <person name="Lee W.-H."/>
            <person name="Kawkins C."/>
            <person name="Kim C.-K."/>
            <person name="Kim J.S."/>
            <person name="Ahn B.O."/>
            <person name="Rhee S.Y."/>
            <person name="Sohng J.K."/>
        </authorList>
    </citation>
    <scope>NUCLEOTIDE SEQUENCE</scope>
    <source>
        <tissue evidence="2">Leaf</tissue>
    </source>
</reference>
<sequence>MPDGTRGYSELKTITTELQKNQEEVLGTLKGMQESMENLQVMMNKLISQQVNQNGSDGSSNSHASGNRAEHYNQGNGGKTMKFEIPYFSRGDVEYWIFKVEEFFAIYATSKDEWTQLASVHMEGVAYACNSLYDDPRKALKQEGTVEEYQGQFETIANRATALEE</sequence>
<protein>
    <submittedName>
        <fullName evidence="2">Transposon Ty3-I Gag-Pol polyprotein</fullName>
    </submittedName>
</protein>
<organism evidence="2 3">
    <name type="scientific">Senna tora</name>
    <dbReference type="NCBI Taxonomy" id="362788"/>
    <lineage>
        <taxon>Eukaryota</taxon>
        <taxon>Viridiplantae</taxon>
        <taxon>Streptophyta</taxon>
        <taxon>Embryophyta</taxon>
        <taxon>Tracheophyta</taxon>
        <taxon>Spermatophyta</taxon>
        <taxon>Magnoliopsida</taxon>
        <taxon>eudicotyledons</taxon>
        <taxon>Gunneridae</taxon>
        <taxon>Pentapetalae</taxon>
        <taxon>rosids</taxon>
        <taxon>fabids</taxon>
        <taxon>Fabales</taxon>
        <taxon>Fabaceae</taxon>
        <taxon>Caesalpinioideae</taxon>
        <taxon>Cassia clade</taxon>
        <taxon>Senna</taxon>
    </lineage>
</organism>
<evidence type="ECO:0000256" key="1">
    <source>
        <dbReference type="SAM" id="MobiDB-lite"/>
    </source>
</evidence>
<feature type="compositionally biased region" description="Polar residues" evidence="1">
    <location>
        <begin position="51"/>
        <end position="65"/>
    </location>
</feature>
<feature type="region of interest" description="Disordered" evidence="1">
    <location>
        <begin position="51"/>
        <end position="76"/>
    </location>
</feature>